<reference evidence="1 2" key="1">
    <citation type="submission" date="2017-07" db="EMBL/GenBank/DDBJ databases">
        <authorList>
            <person name="Talla V."/>
            <person name="Backstrom N."/>
        </authorList>
    </citation>
    <scope>NUCLEOTIDE SEQUENCE [LARGE SCALE GENOMIC DNA]</scope>
</reference>
<organism evidence="1 2">
    <name type="scientific">Leptidea sinapis</name>
    <dbReference type="NCBI Taxonomy" id="189913"/>
    <lineage>
        <taxon>Eukaryota</taxon>
        <taxon>Metazoa</taxon>
        <taxon>Ecdysozoa</taxon>
        <taxon>Arthropoda</taxon>
        <taxon>Hexapoda</taxon>
        <taxon>Insecta</taxon>
        <taxon>Pterygota</taxon>
        <taxon>Neoptera</taxon>
        <taxon>Endopterygota</taxon>
        <taxon>Lepidoptera</taxon>
        <taxon>Glossata</taxon>
        <taxon>Ditrysia</taxon>
        <taxon>Papilionoidea</taxon>
        <taxon>Pieridae</taxon>
        <taxon>Dismorphiinae</taxon>
        <taxon>Leptidea</taxon>
    </lineage>
</organism>
<evidence type="ECO:0000313" key="2">
    <source>
        <dbReference type="Proteomes" id="UP000324832"/>
    </source>
</evidence>
<dbReference type="EMBL" id="FZQP02000571">
    <property type="protein sequence ID" value="VVC89572.1"/>
    <property type="molecule type" value="Genomic_DNA"/>
</dbReference>
<proteinExistence type="predicted"/>
<dbReference type="AlphaFoldDB" id="A0A5E4PVX0"/>
<gene>
    <name evidence="1" type="ORF">LSINAPIS_LOCUS2655</name>
</gene>
<sequence length="96" mass="11079">MARIIRIALDLTLISLRNVGPVVSKAWFSAKDYFTTTSAKPLVANRFITKAECTIDKVNETLTQKVQKMRDSLLPKELEYLEKEIEKLQPHQYVQL</sequence>
<keyword evidence="2" id="KW-1185">Reference proteome</keyword>
<evidence type="ECO:0000313" key="1">
    <source>
        <dbReference type="EMBL" id="VVC89572.1"/>
    </source>
</evidence>
<accession>A0A5E4PVX0</accession>
<protein>
    <submittedName>
        <fullName evidence="1">Uncharacterized protein</fullName>
    </submittedName>
</protein>
<dbReference type="Proteomes" id="UP000324832">
    <property type="component" value="Unassembled WGS sequence"/>
</dbReference>
<name>A0A5E4PVX0_9NEOP</name>